<dbReference type="GO" id="GO:0005737">
    <property type="term" value="C:cytoplasm"/>
    <property type="evidence" value="ECO:0007669"/>
    <property type="project" value="TreeGrafter"/>
</dbReference>
<dbReference type="FunCoup" id="A0A194WSR0">
    <property type="interactions" value="68"/>
</dbReference>
<reference evidence="3 4" key="1">
    <citation type="submission" date="2015-10" db="EMBL/GenBank/DDBJ databases">
        <title>Full genome of DAOMC 229536 Phialocephala scopiformis, a fungal endophyte of spruce producing the potent anti-insectan compound rugulosin.</title>
        <authorList>
            <consortium name="DOE Joint Genome Institute"/>
            <person name="Walker A.K."/>
            <person name="Frasz S.L."/>
            <person name="Seifert K.A."/>
            <person name="Miller J.D."/>
            <person name="Mondo S.J."/>
            <person name="Labutti K."/>
            <person name="Lipzen A."/>
            <person name="Dockter R."/>
            <person name="Kennedy M."/>
            <person name="Grigoriev I.V."/>
            <person name="Spatafora J.W."/>
        </authorList>
    </citation>
    <scope>NUCLEOTIDE SEQUENCE [LARGE SCALE GENOMIC DNA]</scope>
    <source>
        <strain evidence="3 4">CBS 120377</strain>
    </source>
</reference>
<dbReference type="PANTHER" id="PTHR32440:SF0">
    <property type="entry name" value="PHOSPHATASE DCR2-RELATED"/>
    <property type="match status" value="1"/>
</dbReference>
<protein>
    <submittedName>
        <fullName evidence="3">Metallo-dependent phosphatase</fullName>
    </submittedName>
</protein>
<dbReference type="GO" id="GO:0004721">
    <property type="term" value="F:phosphoprotein phosphatase activity"/>
    <property type="evidence" value="ECO:0007669"/>
    <property type="project" value="TreeGrafter"/>
</dbReference>
<evidence type="ECO:0000313" key="4">
    <source>
        <dbReference type="Proteomes" id="UP000070700"/>
    </source>
</evidence>
<dbReference type="AlphaFoldDB" id="A0A194WSR0"/>
<dbReference type="InterPro" id="IPR004843">
    <property type="entry name" value="Calcineurin-like_PHP"/>
</dbReference>
<name>A0A194WSR0_MOLSC</name>
<dbReference type="GeneID" id="28827566"/>
<dbReference type="InParanoid" id="A0A194WSR0"/>
<feature type="domain" description="Calcineurin-like phosphoesterase" evidence="2">
    <location>
        <begin position="217"/>
        <end position="465"/>
    </location>
</feature>
<keyword evidence="1" id="KW-1133">Transmembrane helix</keyword>
<keyword evidence="1" id="KW-0812">Transmembrane</keyword>
<keyword evidence="4" id="KW-1185">Reference proteome</keyword>
<evidence type="ECO:0000256" key="1">
    <source>
        <dbReference type="SAM" id="Phobius"/>
    </source>
</evidence>
<evidence type="ECO:0000313" key="3">
    <source>
        <dbReference type="EMBL" id="KUJ10981.1"/>
    </source>
</evidence>
<accession>A0A194WSR0</accession>
<dbReference type="FunFam" id="3.60.21.10:FF:000054">
    <property type="entry name" value="DCR2p Phosphoesterase"/>
    <property type="match status" value="1"/>
</dbReference>
<organism evidence="3 4">
    <name type="scientific">Mollisia scopiformis</name>
    <name type="common">Conifer needle endophyte fungus</name>
    <name type="synonym">Phialocephala scopiformis</name>
    <dbReference type="NCBI Taxonomy" id="149040"/>
    <lineage>
        <taxon>Eukaryota</taxon>
        <taxon>Fungi</taxon>
        <taxon>Dikarya</taxon>
        <taxon>Ascomycota</taxon>
        <taxon>Pezizomycotina</taxon>
        <taxon>Leotiomycetes</taxon>
        <taxon>Helotiales</taxon>
        <taxon>Mollisiaceae</taxon>
        <taxon>Mollisia</taxon>
    </lineage>
</organism>
<dbReference type="RefSeq" id="XP_018065336.1">
    <property type="nucleotide sequence ID" value="XM_018217840.1"/>
</dbReference>
<dbReference type="SUPFAM" id="SSF56300">
    <property type="entry name" value="Metallo-dependent phosphatases"/>
    <property type="match status" value="1"/>
</dbReference>
<dbReference type="PANTHER" id="PTHR32440">
    <property type="entry name" value="PHOSPHATASE DCR2-RELATED-RELATED"/>
    <property type="match status" value="1"/>
</dbReference>
<sequence length="545" mass="60306">MTRRIVRTICQLGALTVFSLIVVYFLDNQFRVLPSAIHNALPAHHPGLVITDITVTKCSRVNVFSSCQLDPDLWHRIEKDLYLGSGWVSSAYIHIKRKKEEELQPDDKVIIDVTIGRLDPSTGVKGEGNEKWESRPAGLWLKRSAKRHASDSSKAITAVDVLFGADAVDPRDGWEVVGTALLFDTAAEGHEARLSVRRGKEAGHAKPVPRVKENGKFKIMQVADLHLSTGTGACRDAMPEGLNGGHCEADPRTLEFVGKLLDQEKPDLVVLSGDQVNGETAPDAQSAIFKYAELFIKRQIPYATIFGNHDDEGSLPRAGQMALIESLPYSLSIPGPEGIDGVGNYFVEVLAQGSSKHSALTIYLLDTHAYSPDEHLYKGYDWLKKSQIDWFKTTAQSLKKEHAGYTHIHMDLAFIHIPLPEYRDEGLPRIGEWRERVTAPGFNSGFRDALVEEGVVMVSCGHDHANEYCSLSSTESGAPALWMCYAGGSGFGGYGGYGGYHRRVRFFEVDLNEARITTYKRVEYGEVEKRIDEQIIVEGGRPKGL</sequence>
<dbReference type="Proteomes" id="UP000070700">
    <property type="component" value="Unassembled WGS sequence"/>
</dbReference>
<dbReference type="InterPro" id="IPR029052">
    <property type="entry name" value="Metallo-depent_PP-like"/>
</dbReference>
<keyword evidence="1" id="KW-0472">Membrane</keyword>
<dbReference type="CDD" id="cd07383">
    <property type="entry name" value="MPP_Dcr2"/>
    <property type="match status" value="1"/>
</dbReference>
<dbReference type="EMBL" id="KQ947428">
    <property type="protein sequence ID" value="KUJ10981.1"/>
    <property type="molecule type" value="Genomic_DNA"/>
</dbReference>
<dbReference type="Gene3D" id="3.60.21.10">
    <property type="match status" value="1"/>
</dbReference>
<gene>
    <name evidence="3" type="ORF">LY89DRAFT_710605</name>
</gene>
<evidence type="ECO:0000259" key="2">
    <source>
        <dbReference type="Pfam" id="PF00149"/>
    </source>
</evidence>
<dbReference type="Pfam" id="PF00149">
    <property type="entry name" value="Metallophos"/>
    <property type="match status" value="1"/>
</dbReference>
<dbReference type="KEGG" id="psco:LY89DRAFT_710605"/>
<dbReference type="OrthoDB" id="783096at2759"/>
<proteinExistence type="predicted"/>
<feature type="transmembrane region" description="Helical" evidence="1">
    <location>
        <begin position="9"/>
        <end position="26"/>
    </location>
</feature>